<dbReference type="InterPro" id="IPR036388">
    <property type="entry name" value="WH-like_DNA-bd_sf"/>
</dbReference>
<reference evidence="2" key="1">
    <citation type="submission" date="2009-09" db="EMBL/GenBank/DDBJ databases">
        <title>The complete genome of Nakamurella multipartita DSM 44233.</title>
        <authorList>
            <consortium name="US DOE Joint Genome Institute (JGI-PGF)"/>
            <person name="Lucas S."/>
            <person name="Copeland A."/>
            <person name="Lapidus A."/>
            <person name="Glavina del Rio T."/>
            <person name="Dalin E."/>
            <person name="Tice H."/>
            <person name="Bruce D."/>
            <person name="Goodwin L."/>
            <person name="Pitluck S."/>
            <person name="Kyrpides N."/>
            <person name="Mavromatis K."/>
            <person name="Ivanova N."/>
            <person name="Ovchinnikova G."/>
            <person name="Sims D."/>
            <person name="Meincke L."/>
            <person name="Brettin T."/>
            <person name="Detter J.C."/>
            <person name="Han C."/>
            <person name="Larimer F."/>
            <person name="Land M."/>
            <person name="Hauser L."/>
            <person name="Markowitz V."/>
            <person name="Cheng J.-F."/>
            <person name="Hugenholtz P."/>
            <person name="Woyke T."/>
            <person name="Wu D."/>
            <person name="Klenk H.-P."/>
            <person name="Eisen J.A."/>
        </authorList>
    </citation>
    <scope>NUCLEOTIDE SEQUENCE [LARGE SCALE GENOMIC DNA]</scope>
    <source>
        <strain evidence="2">ATCC 700099 / DSM 44233 / CIP 104796 / JCM 9543 / NBRC 105858 / Y-104</strain>
    </source>
</reference>
<dbReference type="Gene3D" id="1.10.10.10">
    <property type="entry name" value="Winged helix-like DNA-binding domain superfamily/Winged helix DNA-binding domain"/>
    <property type="match status" value="1"/>
</dbReference>
<reference evidence="1 2" key="2">
    <citation type="journal article" date="2010" name="Stand. Genomic Sci.">
        <title>Complete genome sequence of Nakamurella multipartita type strain (Y-104).</title>
        <authorList>
            <person name="Tice H."/>
            <person name="Mayilraj S."/>
            <person name="Sims D."/>
            <person name="Lapidus A."/>
            <person name="Nolan M."/>
            <person name="Lucas S."/>
            <person name="Glavina Del Rio T."/>
            <person name="Copeland A."/>
            <person name="Cheng J.F."/>
            <person name="Meincke L."/>
            <person name="Bruce D."/>
            <person name="Goodwin L."/>
            <person name="Pitluck S."/>
            <person name="Ivanova N."/>
            <person name="Mavromatis K."/>
            <person name="Ovchinnikova G."/>
            <person name="Pati A."/>
            <person name="Chen A."/>
            <person name="Palaniappan K."/>
            <person name="Land M."/>
            <person name="Hauser L."/>
            <person name="Chang Y.J."/>
            <person name="Jeffries C.D."/>
            <person name="Detter J.C."/>
            <person name="Brettin T."/>
            <person name="Rohde M."/>
            <person name="Goker M."/>
            <person name="Bristow J."/>
            <person name="Eisen J.A."/>
            <person name="Markowitz V."/>
            <person name="Hugenholtz P."/>
            <person name="Kyrpides N.C."/>
            <person name="Klenk H.P."/>
            <person name="Chen F."/>
        </authorList>
    </citation>
    <scope>NUCLEOTIDE SEQUENCE [LARGE SCALE GENOMIC DNA]</scope>
    <source>
        <strain evidence="2">ATCC 700099 / DSM 44233 / CIP 104796 / JCM 9543 / NBRC 105858 / Y-104</strain>
    </source>
</reference>
<organism evidence="1 2">
    <name type="scientific">Nakamurella multipartita (strain ATCC 700099 / DSM 44233 / CIP 104796 / JCM 9543 / NBRC 105858 / Y-104)</name>
    <name type="common">Microsphaera multipartita</name>
    <dbReference type="NCBI Taxonomy" id="479431"/>
    <lineage>
        <taxon>Bacteria</taxon>
        <taxon>Bacillati</taxon>
        <taxon>Actinomycetota</taxon>
        <taxon>Actinomycetes</taxon>
        <taxon>Nakamurellales</taxon>
        <taxon>Nakamurellaceae</taxon>
        <taxon>Nakamurella</taxon>
    </lineage>
</organism>
<evidence type="ECO:0000313" key="2">
    <source>
        <dbReference type="Proteomes" id="UP000002218"/>
    </source>
</evidence>
<gene>
    <name evidence="1" type="ordered locus">Namu_3473</name>
</gene>
<dbReference type="EMBL" id="CP001737">
    <property type="protein sequence ID" value="ACV79798.1"/>
    <property type="molecule type" value="Genomic_DNA"/>
</dbReference>
<dbReference type="HOGENOM" id="CLU_186839_0_0_11"/>
<dbReference type="KEGG" id="nml:Namu_3473"/>
<proteinExistence type="predicted"/>
<name>C8XEP7_NAKMY</name>
<evidence type="ECO:0000313" key="1">
    <source>
        <dbReference type="EMBL" id="ACV79798.1"/>
    </source>
</evidence>
<dbReference type="Proteomes" id="UP000002218">
    <property type="component" value="Chromosome"/>
</dbReference>
<dbReference type="InParanoid" id="C8XEP7"/>
<sequence>MGRRSFDVVDLLELFTHWEAGRSQSQIADSLNLDRKTVRKYTAPLVQRGLGPDSLIWPRVGGSTWPHHRCRQVEA</sequence>
<accession>C8XEP7</accession>
<keyword evidence="2" id="KW-1185">Reference proteome</keyword>
<protein>
    <submittedName>
        <fullName evidence="1">Uncharacterized protein</fullName>
    </submittedName>
</protein>
<dbReference type="AlphaFoldDB" id="C8XEP7"/>